<dbReference type="Gene3D" id="3.40.50.2000">
    <property type="entry name" value="Glycogen Phosphorylase B"/>
    <property type="match status" value="1"/>
</dbReference>
<reference evidence="2 3" key="2">
    <citation type="journal article" date="2011" name="Stand. Genomic Sci.">
        <title>Complete genome sequence of Desulfurococcus mucosus type strain (O7/1).</title>
        <authorList>
            <person name="Wirth R."/>
            <person name="Chertkov O."/>
            <person name="Held B."/>
            <person name="Lapidus A."/>
            <person name="Nolan M."/>
            <person name="Lucas S."/>
            <person name="Hammon N."/>
            <person name="Deshpande S."/>
            <person name="Cheng J.F."/>
            <person name="Tapia R."/>
            <person name="Han C."/>
            <person name="Goodwin L."/>
            <person name="Pitluck S."/>
            <person name="Liolios K."/>
            <person name="Ioanna P."/>
            <person name="Ivanova N."/>
            <person name="Mavromatis K."/>
            <person name="Mikhailova N."/>
            <person name="Pati A."/>
            <person name="Chen A."/>
            <person name="Palaniappan K."/>
            <person name="Land M."/>
            <person name="Hauser L."/>
            <person name="Chang Y.J."/>
            <person name="Jeffries C.D."/>
            <person name="Bilek Y."/>
            <person name="Hader T."/>
            <person name="Rohde M."/>
            <person name="Spring S."/>
            <person name="Sikorski J."/>
            <person name="Goker M."/>
            <person name="Woyke T."/>
            <person name="Bristow J."/>
            <person name="Eisen J.A."/>
            <person name="Markowitz V."/>
            <person name="Hugenholtz P."/>
            <person name="Kyrpides N.C."/>
            <person name="Klenk H.P."/>
        </authorList>
    </citation>
    <scope>NUCLEOTIDE SEQUENCE [LARGE SCALE GENOMIC DNA]</scope>
    <source>
        <strain evidence="3">ATCC 35584 / DSM 2162 / JCM 9187 / O7/1</strain>
    </source>
</reference>
<gene>
    <name evidence="2" type="ordered locus">Desmu_0847</name>
</gene>
<dbReference type="Pfam" id="PF00343">
    <property type="entry name" value="Phosphorylase"/>
    <property type="match status" value="1"/>
</dbReference>
<dbReference type="STRING" id="765177.Desmu_0847"/>
<sequence length="513" mass="58488">MRRYRVVIVSITPEIALEGSRIFAGGLGVLEGDKLYGAGDMGLDYVALSLFYRHGYVSISFQGLQPSLGPERQEKSFLEKLTPEEEFVVTLKGNEVIVRPWVYRYKTAKAVLFEAVCPQWARKLTERVYLEDGMEETFLKYALLAKAASHYIRNVIGLENISVVDLEESYTALILNTLDLADRARIIIHTPGPWGHPGFPGEFIAREFGLFLGDYVSLSEYALSRLKSAIVVSKKQEDVVGKIFPAHAGKFRGITNGIYLPRWMHPELYKAWRQGVFQREILVKARSESRGRLLSLIRSVKSNVNADGRIIVAWTRRLARYKRPYFAARFIEENPDVNAFFILAGKPHPRDNDGLGYLKKFRELDLKLANTVYLQDYNIETARLIAQGSDLWLFTPFSGWEACGTSFMKAQVNGVPVLSSRDGGALEIIEDGVTGWLFGQDLRDFTNIYTDPRAGEIDEREYQEFRNKLLWIIDMYQSDPEKYLEISMNAWMKTPGKVDIAGVLKKYYFETTT</sequence>
<keyword evidence="3" id="KW-1185">Reference proteome</keyword>
<proteinExistence type="inferred from homology"/>
<dbReference type="SUPFAM" id="SSF53756">
    <property type="entry name" value="UDP-Glycosyltransferase/glycogen phosphorylase"/>
    <property type="match status" value="1"/>
</dbReference>
<comment type="similarity">
    <text evidence="1">Belongs to the glycogen phosphorylase family.</text>
</comment>
<accession>E8R9H5</accession>
<evidence type="ECO:0000313" key="3">
    <source>
        <dbReference type="Proteomes" id="UP000001068"/>
    </source>
</evidence>
<keyword evidence="2" id="KW-0808">Transferase</keyword>
<dbReference type="HOGENOM" id="CLU_552792_0_0_2"/>
<organism evidence="2 3">
    <name type="scientific">Desulfurococcus mucosus (strain ATCC 35584 / DSM 2162 / JCM 9187 / O7/1)</name>
    <dbReference type="NCBI Taxonomy" id="765177"/>
    <lineage>
        <taxon>Archaea</taxon>
        <taxon>Thermoproteota</taxon>
        <taxon>Thermoprotei</taxon>
        <taxon>Desulfurococcales</taxon>
        <taxon>Desulfurococcaceae</taxon>
        <taxon>Desulfurococcus</taxon>
    </lineage>
</organism>
<dbReference type="KEGG" id="dmu:Desmu_0847"/>
<dbReference type="Proteomes" id="UP000001068">
    <property type="component" value="Chromosome"/>
</dbReference>
<dbReference type="GO" id="GO:0016757">
    <property type="term" value="F:glycosyltransferase activity"/>
    <property type="evidence" value="ECO:0007669"/>
    <property type="project" value="InterPro"/>
</dbReference>
<evidence type="ECO:0000256" key="1">
    <source>
        <dbReference type="ARBA" id="ARBA00006047"/>
    </source>
</evidence>
<reference evidence="3" key="1">
    <citation type="submission" date="2010-11" db="EMBL/GenBank/DDBJ databases">
        <title>The complete genome of Desulfurococcus mucosus DSM 2162.</title>
        <authorList>
            <consortium name="US DOE Joint Genome Institute (JGI-PGF)"/>
            <person name="Lucas S."/>
            <person name="Copeland A."/>
            <person name="Lapidus A."/>
            <person name="Bruce D."/>
            <person name="Goodwin L."/>
            <person name="Pitluck S."/>
            <person name="Kyrpides N."/>
            <person name="Mavromatis K."/>
            <person name="Pagani I."/>
            <person name="Ivanova N."/>
            <person name="Ovchinnikova G."/>
            <person name="Chertkov O."/>
            <person name="Held B."/>
            <person name="Brettin T."/>
            <person name="Detter J.C."/>
            <person name="Tapia R."/>
            <person name="Han C."/>
            <person name="Land M."/>
            <person name="Hauser L."/>
            <person name="Markowitz V."/>
            <person name="Cheng J.-F."/>
            <person name="Hugenholtz P."/>
            <person name="Woyke T."/>
            <person name="Wu D."/>
            <person name="Wirth R."/>
            <person name="Bilek Y."/>
            <person name="Hader T."/>
            <person name="Klenk H.-P."/>
            <person name="Eisen J.A."/>
        </authorList>
    </citation>
    <scope>NUCLEOTIDE SEQUENCE [LARGE SCALE GENOMIC DNA]</scope>
    <source>
        <strain evidence="3">ATCC 35584 / DSM 2162 / JCM 9187 / O7/1</strain>
    </source>
</reference>
<dbReference type="InterPro" id="IPR052182">
    <property type="entry name" value="Glycogen/Maltodextrin_Phosph"/>
</dbReference>
<dbReference type="AlphaFoldDB" id="E8R9H5"/>
<dbReference type="InterPro" id="IPR000811">
    <property type="entry name" value="Glyco_trans_35"/>
</dbReference>
<dbReference type="EMBL" id="CP002363">
    <property type="protein sequence ID" value="ADV65151.1"/>
    <property type="molecule type" value="Genomic_DNA"/>
</dbReference>
<protein>
    <submittedName>
        <fullName evidence="2">Glycosyl transferase group 1</fullName>
    </submittedName>
</protein>
<dbReference type="eggNOG" id="arCOG01421">
    <property type="taxonomic scope" value="Archaea"/>
</dbReference>
<dbReference type="PANTHER" id="PTHR42655">
    <property type="entry name" value="GLYCOGEN PHOSPHORYLASE"/>
    <property type="match status" value="1"/>
</dbReference>
<dbReference type="PANTHER" id="PTHR42655:SF1">
    <property type="entry name" value="GLYCOGEN PHOSPHORYLASE"/>
    <property type="match status" value="1"/>
</dbReference>
<evidence type="ECO:0000313" key="2">
    <source>
        <dbReference type="EMBL" id="ADV65151.1"/>
    </source>
</evidence>
<name>E8R9H5_DESM0</name>